<evidence type="ECO:0000256" key="6">
    <source>
        <dbReference type="SAM" id="Phobius"/>
    </source>
</evidence>
<keyword evidence="2" id="KW-1003">Cell membrane</keyword>
<protein>
    <submittedName>
        <fullName evidence="7">Na/Pi cotransporter family protein</fullName>
    </submittedName>
</protein>
<feature type="transmembrane region" description="Helical" evidence="6">
    <location>
        <begin position="161"/>
        <end position="180"/>
    </location>
</feature>
<comment type="subcellular location">
    <subcellularLocation>
        <location evidence="1">Cell membrane</location>
        <topology evidence="1">Multi-pass membrane protein</topology>
    </subcellularLocation>
</comment>
<feature type="transmembrane region" description="Helical" evidence="6">
    <location>
        <begin position="12"/>
        <end position="31"/>
    </location>
</feature>
<feature type="transmembrane region" description="Helical" evidence="6">
    <location>
        <begin position="245"/>
        <end position="267"/>
    </location>
</feature>
<dbReference type="NCBIfam" id="NF037997">
    <property type="entry name" value="Na_Pi_symport"/>
    <property type="match status" value="1"/>
</dbReference>
<dbReference type="PANTHER" id="PTHR10010">
    <property type="entry name" value="SOLUTE CARRIER FAMILY 34 SODIUM PHOSPHATE , MEMBER 2-RELATED"/>
    <property type="match status" value="1"/>
</dbReference>
<comment type="caution">
    <text evidence="7">The sequence shown here is derived from an EMBL/GenBank/DDBJ whole genome shotgun (WGS) entry which is preliminary data.</text>
</comment>
<evidence type="ECO:0000256" key="4">
    <source>
        <dbReference type="ARBA" id="ARBA00022989"/>
    </source>
</evidence>
<dbReference type="RefSeq" id="WP_123888170.1">
    <property type="nucleotide sequence ID" value="NZ_RKKU01000002.1"/>
</dbReference>
<evidence type="ECO:0000313" key="7">
    <source>
        <dbReference type="EMBL" id="ROZ87883.1"/>
    </source>
</evidence>
<reference evidence="7 8" key="1">
    <citation type="submission" date="2018-11" db="EMBL/GenBank/DDBJ databases">
        <authorList>
            <person name="Jang G.I."/>
            <person name="Hwang C.Y."/>
        </authorList>
    </citation>
    <scope>NUCLEOTIDE SEQUENCE [LARGE SCALE GENOMIC DNA]</scope>
    <source>
        <strain evidence="7 8">SSM26</strain>
    </source>
</reference>
<evidence type="ECO:0000256" key="2">
    <source>
        <dbReference type="ARBA" id="ARBA00022475"/>
    </source>
</evidence>
<feature type="transmembrane region" description="Helical" evidence="6">
    <location>
        <begin position="279"/>
        <end position="300"/>
    </location>
</feature>
<feature type="transmembrane region" description="Helical" evidence="6">
    <location>
        <begin position="207"/>
        <end position="225"/>
    </location>
</feature>
<dbReference type="PANTHER" id="PTHR10010:SF46">
    <property type="entry name" value="SODIUM-DEPENDENT PHOSPHATE TRANSPORT PROTEIN 2B"/>
    <property type="match status" value="1"/>
</dbReference>
<evidence type="ECO:0000256" key="5">
    <source>
        <dbReference type="ARBA" id="ARBA00023136"/>
    </source>
</evidence>
<feature type="transmembrane region" description="Helical" evidence="6">
    <location>
        <begin position="320"/>
        <end position="341"/>
    </location>
</feature>
<dbReference type="InterPro" id="IPR003841">
    <property type="entry name" value="Na/Pi_transpt"/>
</dbReference>
<feature type="transmembrane region" description="Helical" evidence="6">
    <location>
        <begin position="131"/>
        <end position="155"/>
    </location>
</feature>
<name>A0ABX9XLU1_9PSED</name>
<dbReference type="Proteomes" id="UP000275199">
    <property type="component" value="Unassembled WGS sequence"/>
</dbReference>
<evidence type="ECO:0000256" key="3">
    <source>
        <dbReference type="ARBA" id="ARBA00022692"/>
    </source>
</evidence>
<keyword evidence="4 6" id="KW-1133">Transmembrane helix</keyword>
<accession>A0ABX9XLU1</accession>
<keyword evidence="3 6" id="KW-0812">Transmembrane</keyword>
<organism evidence="7 8">
    <name type="scientific">Pseudomonas neustonica</name>
    <dbReference type="NCBI Taxonomy" id="2487346"/>
    <lineage>
        <taxon>Bacteria</taxon>
        <taxon>Pseudomonadati</taxon>
        <taxon>Pseudomonadota</taxon>
        <taxon>Gammaproteobacteria</taxon>
        <taxon>Pseudomonadales</taxon>
        <taxon>Pseudomonadaceae</taxon>
        <taxon>Pseudomonas</taxon>
    </lineage>
</organism>
<feature type="transmembrane region" description="Helical" evidence="6">
    <location>
        <begin position="98"/>
        <end position="119"/>
    </location>
</feature>
<dbReference type="EMBL" id="RKKU01000002">
    <property type="protein sequence ID" value="ROZ87883.1"/>
    <property type="molecule type" value="Genomic_DNA"/>
</dbReference>
<keyword evidence="5 6" id="KW-0472">Membrane</keyword>
<evidence type="ECO:0000256" key="1">
    <source>
        <dbReference type="ARBA" id="ARBA00004651"/>
    </source>
</evidence>
<dbReference type="Pfam" id="PF02690">
    <property type="entry name" value="Na_Pi_cotrans"/>
    <property type="match status" value="2"/>
</dbReference>
<keyword evidence="8" id="KW-1185">Reference proteome</keyword>
<proteinExistence type="predicted"/>
<feature type="transmembrane region" description="Helical" evidence="6">
    <location>
        <begin position="37"/>
        <end position="54"/>
    </location>
</feature>
<sequence length="603" mass="65455">MKARRAWQQRLLFLQPAWLVAALVGFVLLFFGNTALSLLFAGIALFILGMRYLEDGFRAFTGGALERWLTRCTNKLWKSLLFGGVTTALVQSSSLITLLSIAFLSAGLITLTAGIGIVFGANLGTTTGAWLIALVGLKVDLSQLAMPLLLLGVIFERNKAASWRGGGQVLLGVGLLFLGIDQMKLGFSGMDGVLDLSAYAASGWQSVLLFALLGTVATVLMQSSHATLMITLSALASGQLGYENALAMAVGANLGTTVTALIAAINANNAGRQLAAAHILFNLTTSVVALSILPLLMELVGSLSGWLGIAAQSYTLKLALFHTLFNLLGLLLMVPLVPLMVRLLQRWLPMASEQAVDLALQPRSEAMYLNDAALVHADTALKVLEQELAHMANLSRQVIAAALYLPSTFTRNMAANQDLQGRLPVPPLAEREDADALYHQHIKGVYADIIAFRSRLTCDLLPEQQQELMDDTLSAQDLVEAVKAAKHLQVNLRKHIDSKRPAVRDGYRQLREQGRAILNDLASREDEARNAAGQRQSADLLAQDALFRSHFEQQLHEQLRNQELDGWQATSLLNDLNYLLDISQHLRAAHDMIYIRAALVAGA</sequence>
<gene>
    <name evidence="7" type="ORF">EF096_03195</name>
</gene>
<evidence type="ECO:0000313" key="8">
    <source>
        <dbReference type="Proteomes" id="UP000275199"/>
    </source>
</evidence>